<feature type="compositionally biased region" description="Basic and acidic residues" evidence="7">
    <location>
        <begin position="487"/>
        <end position="498"/>
    </location>
</feature>
<evidence type="ECO:0000256" key="4">
    <source>
        <dbReference type="ARBA" id="ARBA00046124"/>
    </source>
</evidence>
<evidence type="ECO:0000256" key="1">
    <source>
        <dbReference type="ARBA" id="ARBA00005536"/>
    </source>
</evidence>
<keyword evidence="6" id="KW-0175">Coiled coil</keyword>
<evidence type="ECO:0000256" key="6">
    <source>
        <dbReference type="SAM" id="Coils"/>
    </source>
</evidence>
<dbReference type="GO" id="GO:0015031">
    <property type="term" value="P:protein transport"/>
    <property type="evidence" value="ECO:0007669"/>
    <property type="project" value="InterPro"/>
</dbReference>
<feature type="compositionally biased region" description="Basic and acidic residues" evidence="7">
    <location>
        <begin position="406"/>
        <end position="420"/>
    </location>
</feature>
<accession>A0A8R1YI08</accession>
<evidence type="ECO:0000256" key="3">
    <source>
        <dbReference type="ARBA" id="ARBA00032374"/>
    </source>
</evidence>
<dbReference type="OrthoDB" id="29853at2759"/>
<dbReference type="AlphaFoldDB" id="A0A2A6C082"/>
<protein>
    <recommendedName>
        <fullName evidence="2">IST1 homolog</fullName>
    </recommendedName>
    <alternativeName>
        <fullName evidence="3">Charged multivesicular body protein 8</fullName>
    </alternativeName>
</protein>
<keyword evidence="9" id="KW-1185">Reference proteome</keyword>
<reference evidence="8" key="2">
    <citation type="submission" date="2022-06" db="UniProtKB">
        <authorList>
            <consortium name="EnsemblMetazoa"/>
        </authorList>
    </citation>
    <scope>IDENTIFICATION</scope>
    <source>
        <strain evidence="8">PS312</strain>
    </source>
</reference>
<feature type="region of interest" description="Disordered" evidence="7">
    <location>
        <begin position="207"/>
        <end position="234"/>
    </location>
</feature>
<dbReference type="PANTHER" id="PTHR12161">
    <property type="entry name" value="IST1 FAMILY MEMBER"/>
    <property type="match status" value="1"/>
</dbReference>
<dbReference type="InterPro" id="IPR042277">
    <property type="entry name" value="IST1-like"/>
</dbReference>
<evidence type="ECO:0000256" key="2">
    <source>
        <dbReference type="ARBA" id="ARBA00014513"/>
    </source>
</evidence>
<dbReference type="Pfam" id="PF03398">
    <property type="entry name" value="Ist1"/>
    <property type="match status" value="1"/>
</dbReference>
<feature type="coiled-coil region" evidence="6">
    <location>
        <begin position="9"/>
        <end position="36"/>
    </location>
</feature>
<evidence type="ECO:0000256" key="5">
    <source>
        <dbReference type="ARBA" id="ARBA00046920"/>
    </source>
</evidence>
<feature type="compositionally biased region" description="Pro residues" evidence="7">
    <location>
        <begin position="218"/>
        <end position="228"/>
    </location>
</feature>
<gene>
    <name evidence="8" type="primary">WBGene00118690</name>
</gene>
<evidence type="ECO:0000256" key="7">
    <source>
        <dbReference type="SAM" id="MobiDB-lite"/>
    </source>
</evidence>
<proteinExistence type="inferred from homology"/>
<name>A0A2A6C082_PRIPA</name>
<dbReference type="Proteomes" id="UP000005239">
    <property type="component" value="Unassembled WGS sequence"/>
</dbReference>
<comment type="subunit">
    <text evidence="5">Interacts with CHMP1A, CHMP1B, VPS4A and VTA1. Interacts with SPAST, STAMBP, and USP8. May interact with VPS37B. May associate with the ESCRT-I complex. Interacts with MITD1, in competition with VSP4. Interacts with SPART (via MIT domain); leading to the recruitment of SPART to midbodies. Interacts with SPAST.</text>
</comment>
<comment type="function">
    <text evidence="4">ESCRT-III-like protein involved in cytokinesis, nuclear envelope reassembly and endosomal tubulation. Is required for efficient abscission during cytokinesis. Involved in recruiting VPS4A and/or VPS4B to the midbody of dividing cells. During late anaphase, involved in nuclear envelope reassembly and mitotic spindle disassembly together with the ESCRT-III complex: IST1 acts by mediating the recruitment of SPAST to the nuclear membrane, leading to microtubule severing. Recruited to the reforming nuclear envelope (NE) during anaphase by LEMD2. Regulates early endosomal tubulation together with the ESCRT-III complex by mediating the recruitment of SPAST.</text>
</comment>
<comment type="similarity">
    <text evidence="1">Belongs to the IST1 family.</text>
</comment>
<accession>A0A2A6C082</accession>
<dbReference type="InterPro" id="IPR005061">
    <property type="entry name" value="Ist1"/>
</dbReference>
<feature type="region of interest" description="Disordered" evidence="7">
    <location>
        <begin position="406"/>
        <end position="498"/>
    </location>
</feature>
<dbReference type="Gene3D" id="1.20.1260.60">
    <property type="entry name" value="Vacuolar protein sorting-associated protein Ist1"/>
    <property type="match status" value="1"/>
</dbReference>
<dbReference type="GO" id="GO:0008104">
    <property type="term" value="P:intracellular protein localization"/>
    <property type="evidence" value="ECO:0000318"/>
    <property type="project" value="GO_Central"/>
</dbReference>
<evidence type="ECO:0000313" key="9">
    <source>
        <dbReference type="Proteomes" id="UP000005239"/>
    </source>
</evidence>
<dbReference type="FunFam" id="1.20.1260.60:FF:000004">
    <property type="entry name" value="Increased Sodium Tolerance Related"/>
    <property type="match status" value="1"/>
</dbReference>
<evidence type="ECO:0000313" key="8">
    <source>
        <dbReference type="EnsemblMetazoa" id="PPA29136.1"/>
    </source>
</evidence>
<sequence>MSISWGTQYSKLKTNLQLATNRLKLMERKKTELALKARTEIADYITAQKPDRARIRVEHIIREDFLVEAFELLEMYCDLLLARFGLIEQMKTLDDGIAEAVVSILWAAPRVAQDIAEFKTISEQLTVKYSKVFAESARANQLEYPAKVNPKLMQKLNVSAPPRLLVEKYLIHIAQAARVPFTPDPDVMREDEVAQAEQMLIEFKKNEDIQGGGGGAPPGIPPPPPFFPPGGGGGGMGESYGWAGGVPPAAHIGAGAMPAYAHSAPPAFHPPAPPGGGAVPAYGAAVGGVHPPTAFPPPPYGGGGEPGAGSGGGHSDIYEVPGRKNSGTHYDEVSSQTPISTPTIPPSGFVQLPRIGPDGRPIDPNALPSQYPILSARILLFFTPLCIVHWLCNDAHETTSSILHDKEHTQKEKKSKDKCTCKRSNSASAKPKNSVVDPKPKTSAPSAPIVHDEKDDLAALFPEPPSSMPSNHHGGNNGGGGGLDLDDLTRRFDALKKK</sequence>
<organism evidence="8 9">
    <name type="scientific">Pristionchus pacificus</name>
    <name type="common">Parasitic nematode worm</name>
    <dbReference type="NCBI Taxonomy" id="54126"/>
    <lineage>
        <taxon>Eukaryota</taxon>
        <taxon>Metazoa</taxon>
        <taxon>Ecdysozoa</taxon>
        <taxon>Nematoda</taxon>
        <taxon>Chromadorea</taxon>
        <taxon>Rhabditida</taxon>
        <taxon>Rhabditina</taxon>
        <taxon>Diplogasteromorpha</taxon>
        <taxon>Diplogasteroidea</taxon>
        <taxon>Neodiplogasteridae</taxon>
        <taxon>Pristionchus</taxon>
    </lineage>
</organism>
<dbReference type="PANTHER" id="PTHR12161:SF5">
    <property type="entry name" value="IST1 HOMOLOG"/>
    <property type="match status" value="1"/>
</dbReference>
<feature type="compositionally biased region" description="Gly residues" evidence="7">
    <location>
        <begin position="301"/>
        <end position="314"/>
    </location>
</feature>
<dbReference type="EnsemblMetazoa" id="PPA29136.1">
    <property type="protein sequence ID" value="PPA29136.1"/>
    <property type="gene ID" value="WBGene00118690"/>
</dbReference>
<reference evidence="9" key="1">
    <citation type="journal article" date="2008" name="Nat. Genet.">
        <title>The Pristionchus pacificus genome provides a unique perspective on nematode lifestyle and parasitism.</title>
        <authorList>
            <person name="Dieterich C."/>
            <person name="Clifton S.W."/>
            <person name="Schuster L.N."/>
            <person name="Chinwalla A."/>
            <person name="Delehaunty K."/>
            <person name="Dinkelacker I."/>
            <person name="Fulton L."/>
            <person name="Fulton R."/>
            <person name="Godfrey J."/>
            <person name="Minx P."/>
            <person name="Mitreva M."/>
            <person name="Roeseler W."/>
            <person name="Tian H."/>
            <person name="Witte H."/>
            <person name="Yang S.P."/>
            <person name="Wilson R.K."/>
            <person name="Sommer R.J."/>
        </authorList>
    </citation>
    <scope>NUCLEOTIDE SEQUENCE [LARGE SCALE GENOMIC DNA]</scope>
    <source>
        <strain evidence="9">PS312</strain>
    </source>
</reference>
<feature type="region of interest" description="Disordered" evidence="7">
    <location>
        <begin position="293"/>
        <end position="363"/>
    </location>
</feature>